<sequence>MRLEIDQMSSFRKPLTIYRYEGKPVLQGNGKFILPAQESFVIKASVQPLKATEMDALPEGRRGSHAVKVYSDTELYMADQGTGIQADQFEWLGRKYEIVAADAYQCGVISHWRMYAVEVRSH</sequence>
<protein>
    <submittedName>
        <fullName evidence="1">Minor capsid protein</fullName>
    </submittedName>
</protein>
<dbReference type="EMBL" id="BK032832">
    <property type="protein sequence ID" value="DAF63013.1"/>
    <property type="molecule type" value="Genomic_DNA"/>
</dbReference>
<accession>A0A8S5TIA7</accession>
<reference evidence="1" key="1">
    <citation type="journal article" date="2021" name="Proc. Natl. Acad. Sci. U.S.A.">
        <title>A Catalog of Tens of Thousands of Viruses from Human Metagenomes Reveals Hidden Associations with Chronic Diseases.</title>
        <authorList>
            <person name="Tisza M.J."/>
            <person name="Buck C.B."/>
        </authorList>
    </citation>
    <scope>NUCLEOTIDE SEQUENCE</scope>
    <source>
        <strain evidence="1">Ct9dX1</strain>
    </source>
</reference>
<organism evidence="1">
    <name type="scientific">Myoviridae sp. ct9dX1</name>
    <dbReference type="NCBI Taxonomy" id="2827665"/>
    <lineage>
        <taxon>Viruses</taxon>
        <taxon>Duplodnaviria</taxon>
        <taxon>Heunggongvirae</taxon>
        <taxon>Uroviricota</taxon>
        <taxon>Caudoviricetes</taxon>
    </lineage>
</organism>
<evidence type="ECO:0000313" key="1">
    <source>
        <dbReference type="EMBL" id="DAF63013.1"/>
    </source>
</evidence>
<proteinExistence type="predicted"/>
<name>A0A8S5TIA7_9CAUD</name>